<dbReference type="CDD" id="cd07185">
    <property type="entry name" value="OmpA_C-like"/>
    <property type="match status" value="1"/>
</dbReference>
<dbReference type="PANTHER" id="PTHR30329">
    <property type="entry name" value="STATOR ELEMENT OF FLAGELLAR MOTOR COMPLEX"/>
    <property type="match status" value="1"/>
</dbReference>
<gene>
    <name evidence="6" type="ORF">SYV04_26900</name>
</gene>
<reference evidence="6 7" key="1">
    <citation type="submission" date="2023-12" db="EMBL/GenBank/DDBJ databases">
        <title>the genome sequence of Hyalangium sp. s54d21.</title>
        <authorList>
            <person name="Zhang X."/>
        </authorList>
    </citation>
    <scope>NUCLEOTIDE SEQUENCE [LARGE SCALE GENOMIC DNA]</scope>
    <source>
        <strain evidence="7">s54d21</strain>
    </source>
</reference>
<evidence type="ECO:0000256" key="1">
    <source>
        <dbReference type="PROSITE-ProRule" id="PRU00473"/>
    </source>
</evidence>
<evidence type="ECO:0000256" key="3">
    <source>
        <dbReference type="SAM" id="MobiDB-lite"/>
    </source>
</evidence>
<dbReference type="InterPro" id="IPR036737">
    <property type="entry name" value="OmpA-like_sf"/>
</dbReference>
<feature type="domain" description="OmpA-like" evidence="5">
    <location>
        <begin position="133"/>
        <end position="257"/>
    </location>
</feature>
<accession>A0ABU5HB82</accession>
<dbReference type="PROSITE" id="PS51123">
    <property type="entry name" value="OMPA_2"/>
    <property type="match status" value="1"/>
</dbReference>
<feature type="transmembrane region" description="Helical" evidence="4">
    <location>
        <begin position="15"/>
        <end position="34"/>
    </location>
</feature>
<keyword evidence="4" id="KW-1133">Transmembrane helix</keyword>
<dbReference type="InterPro" id="IPR006665">
    <property type="entry name" value="OmpA-like"/>
</dbReference>
<keyword evidence="1 4" id="KW-0472">Membrane</keyword>
<dbReference type="Proteomes" id="UP001291309">
    <property type="component" value="Unassembled WGS sequence"/>
</dbReference>
<feature type="region of interest" description="Disordered" evidence="3">
    <location>
        <begin position="259"/>
        <end position="291"/>
    </location>
</feature>
<protein>
    <submittedName>
        <fullName evidence="6">OmpA family protein</fullName>
    </submittedName>
</protein>
<feature type="region of interest" description="Disordered" evidence="3">
    <location>
        <begin position="218"/>
        <end position="243"/>
    </location>
</feature>
<keyword evidence="7" id="KW-1185">Reference proteome</keyword>
<dbReference type="Gene3D" id="3.30.1330.60">
    <property type="entry name" value="OmpA-like domain"/>
    <property type="match status" value="1"/>
</dbReference>
<feature type="coiled-coil region" evidence="2">
    <location>
        <begin position="39"/>
        <end position="80"/>
    </location>
</feature>
<organism evidence="6 7">
    <name type="scientific">Hyalangium rubrum</name>
    <dbReference type="NCBI Taxonomy" id="3103134"/>
    <lineage>
        <taxon>Bacteria</taxon>
        <taxon>Pseudomonadati</taxon>
        <taxon>Myxococcota</taxon>
        <taxon>Myxococcia</taxon>
        <taxon>Myxococcales</taxon>
        <taxon>Cystobacterineae</taxon>
        <taxon>Archangiaceae</taxon>
        <taxon>Hyalangium</taxon>
    </lineage>
</organism>
<keyword evidence="2" id="KW-0175">Coiled coil</keyword>
<evidence type="ECO:0000256" key="2">
    <source>
        <dbReference type="SAM" id="Coils"/>
    </source>
</evidence>
<dbReference type="EMBL" id="JAXIVS010000010">
    <property type="protein sequence ID" value="MDY7230052.1"/>
    <property type="molecule type" value="Genomic_DNA"/>
</dbReference>
<sequence>MEHAPSAAKRRRRAWLPWALLAGTGVVVVGGGWMTSRSISALTARNAQLEQEAIESEARVAELQVLRSSMERRLRLLEQQQTGVTTQRDGEARKARETEAQMLRREAARQSLVTKLKDELAVGDAWLDTVPPESLRLELSERLLFEPGQSALTPRGVEVLTRVGNVLAGVDGHAVAIVSHTDELPPAATAGPAGTSWELSTARATTVVRSLLEGPTRMAPERLSATGQASFRPVVPSDSPQNRLRNRRLELTLSPMPLPPAALVAATPPAPPPAPAKAEARGQAGKKTARR</sequence>
<evidence type="ECO:0000313" key="7">
    <source>
        <dbReference type="Proteomes" id="UP001291309"/>
    </source>
</evidence>
<dbReference type="Pfam" id="PF00691">
    <property type="entry name" value="OmpA"/>
    <property type="match status" value="1"/>
</dbReference>
<keyword evidence="4" id="KW-0812">Transmembrane</keyword>
<evidence type="ECO:0000259" key="5">
    <source>
        <dbReference type="PROSITE" id="PS51123"/>
    </source>
</evidence>
<comment type="caution">
    <text evidence="6">The sequence shown here is derived from an EMBL/GenBank/DDBJ whole genome shotgun (WGS) entry which is preliminary data.</text>
</comment>
<proteinExistence type="predicted"/>
<name>A0ABU5HB82_9BACT</name>
<dbReference type="RefSeq" id="WP_321548776.1">
    <property type="nucleotide sequence ID" value="NZ_JAXIVS010000010.1"/>
</dbReference>
<dbReference type="InterPro" id="IPR050330">
    <property type="entry name" value="Bact_OuterMem_StrucFunc"/>
</dbReference>
<dbReference type="PANTHER" id="PTHR30329:SF20">
    <property type="entry name" value="EXPORTED PROTEIN"/>
    <property type="match status" value="1"/>
</dbReference>
<evidence type="ECO:0000256" key="4">
    <source>
        <dbReference type="SAM" id="Phobius"/>
    </source>
</evidence>
<evidence type="ECO:0000313" key="6">
    <source>
        <dbReference type="EMBL" id="MDY7230052.1"/>
    </source>
</evidence>
<dbReference type="SUPFAM" id="SSF103088">
    <property type="entry name" value="OmpA-like"/>
    <property type="match status" value="1"/>
</dbReference>